<accession>A0A7T8B8N2</accession>
<dbReference type="Proteomes" id="UP000595917">
    <property type="component" value="Chromosome"/>
</dbReference>
<dbReference type="AlphaFoldDB" id="A0A7T8B8N2"/>
<protein>
    <recommendedName>
        <fullName evidence="3">DUF3806 domain-containing protein</fullName>
    </recommendedName>
</protein>
<organism evidence="1 2">
    <name type="scientific">Breznakiella homolactica</name>
    <dbReference type="NCBI Taxonomy" id="2798577"/>
    <lineage>
        <taxon>Bacteria</taxon>
        <taxon>Pseudomonadati</taxon>
        <taxon>Spirochaetota</taxon>
        <taxon>Spirochaetia</taxon>
        <taxon>Spirochaetales</taxon>
        <taxon>Breznakiellaceae</taxon>
        <taxon>Breznakiella</taxon>
    </lineage>
</organism>
<evidence type="ECO:0008006" key="3">
    <source>
        <dbReference type="Google" id="ProtNLM"/>
    </source>
</evidence>
<sequence>MERFTYISEMPGDLAEEIRSEYREALSLLGAAGTDTPAEIVEKIYRRAGDYLEQGSGDPDEAQELGITLGCAWAESVIRAYGWRWMHLGETSDEAGVYIVSPNDYYCCPPLYFLTNILSGGNTGLDGRNDNTVLLLFNMLENIEAQRPEEKYTVVA</sequence>
<dbReference type="RefSeq" id="WP_215626085.1">
    <property type="nucleotide sequence ID" value="NZ_CP067089.2"/>
</dbReference>
<reference evidence="1" key="1">
    <citation type="submission" date="2021-01" db="EMBL/GenBank/DDBJ databases">
        <title>Description of Breznakiella homolactica.</title>
        <authorList>
            <person name="Song Y."/>
            <person name="Brune A."/>
        </authorList>
    </citation>
    <scope>NUCLEOTIDE SEQUENCE</scope>
    <source>
        <strain evidence="1">RmG30</strain>
    </source>
</reference>
<name>A0A7T8B8N2_9SPIR</name>
<dbReference type="KEGG" id="bhc:JFL75_17900"/>
<dbReference type="EMBL" id="CP067089">
    <property type="protein sequence ID" value="QQO08779.1"/>
    <property type="molecule type" value="Genomic_DNA"/>
</dbReference>
<proteinExistence type="predicted"/>
<evidence type="ECO:0000313" key="1">
    <source>
        <dbReference type="EMBL" id="QQO08779.1"/>
    </source>
</evidence>
<keyword evidence="2" id="KW-1185">Reference proteome</keyword>
<evidence type="ECO:0000313" key="2">
    <source>
        <dbReference type="Proteomes" id="UP000595917"/>
    </source>
</evidence>
<gene>
    <name evidence="1" type="ORF">JFL75_17900</name>
</gene>